<keyword evidence="6" id="KW-1003">Cell membrane</keyword>
<comment type="subcellular location">
    <subcellularLocation>
        <location evidence="6">Cell membrane</location>
        <topology evidence="6">Multi-pass membrane protein</topology>
    </subcellularLocation>
    <subcellularLocation>
        <location evidence="1">Membrane</location>
        <topology evidence="1">Multi-pass membrane protein</topology>
    </subcellularLocation>
</comment>
<dbReference type="Pfam" id="PF01925">
    <property type="entry name" value="TauE"/>
    <property type="match status" value="1"/>
</dbReference>
<dbReference type="GO" id="GO:0005886">
    <property type="term" value="C:plasma membrane"/>
    <property type="evidence" value="ECO:0007669"/>
    <property type="project" value="UniProtKB-SubCell"/>
</dbReference>
<evidence type="ECO:0000256" key="3">
    <source>
        <dbReference type="ARBA" id="ARBA00022692"/>
    </source>
</evidence>
<keyword evidence="5 6" id="KW-0472">Membrane</keyword>
<dbReference type="Proteomes" id="UP000273811">
    <property type="component" value="Unassembled WGS sequence"/>
</dbReference>
<organism evidence="7 8">
    <name type="scientific">Siminovitchia fortis</name>
    <dbReference type="NCBI Taxonomy" id="254758"/>
    <lineage>
        <taxon>Bacteria</taxon>
        <taxon>Bacillati</taxon>
        <taxon>Bacillota</taxon>
        <taxon>Bacilli</taxon>
        <taxon>Bacillales</taxon>
        <taxon>Bacillaceae</taxon>
        <taxon>Siminovitchia</taxon>
    </lineage>
</organism>
<feature type="transmembrane region" description="Helical" evidence="6">
    <location>
        <begin position="257"/>
        <end position="278"/>
    </location>
</feature>
<evidence type="ECO:0000313" key="8">
    <source>
        <dbReference type="Proteomes" id="UP000273811"/>
    </source>
</evidence>
<feature type="transmembrane region" description="Helical" evidence="6">
    <location>
        <begin position="74"/>
        <end position="95"/>
    </location>
</feature>
<keyword evidence="4 6" id="KW-1133">Transmembrane helix</keyword>
<evidence type="ECO:0000256" key="1">
    <source>
        <dbReference type="ARBA" id="ARBA00004141"/>
    </source>
</evidence>
<dbReference type="OrthoDB" id="2889679at2"/>
<dbReference type="PANTHER" id="PTHR43701:SF13">
    <property type="entry name" value="MEMBRANE TRANSPORTER PROTEIN YRKJ-RELATED"/>
    <property type="match status" value="1"/>
</dbReference>
<reference evidence="7" key="1">
    <citation type="submission" date="2018-12" db="EMBL/GenBank/DDBJ databases">
        <authorList>
            <person name="Sun L."/>
            <person name="Chen Z."/>
        </authorList>
    </citation>
    <scope>NUCLEOTIDE SEQUENCE [LARGE SCALE GENOMIC DNA]</scope>
    <source>
        <strain evidence="7">DSM 16012</strain>
    </source>
</reference>
<dbReference type="InterPro" id="IPR051598">
    <property type="entry name" value="TSUP/Inactive_protease-like"/>
</dbReference>
<protein>
    <recommendedName>
        <fullName evidence="6">Probable membrane transporter protein</fullName>
    </recommendedName>
</protein>
<feature type="transmembrane region" description="Helical" evidence="6">
    <location>
        <begin position="230"/>
        <end position="251"/>
    </location>
</feature>
<dbReference type="AlphaFoldDB" id="A0A443IV26"/>
<comment type="caution">
    <text evidence="7">The sequence shown here is derived from an EMBL/GenBank/DDBJ whole genome shotgun (WGS) entry which is preliminary data.</text>
</comment>
<dbReference type="PANTHER" id="PTHR43701">
    <property type="entry name" value="MEMBRANE TRANSPORTER PROTEIN MJ0441-RELATED"/>
    <property type="match status" value="1"/>
</dbReference>
<evidence type="ECO:0000256" key="6">
    <source>
        <dbReference type="RuleBase" id="RU363041"/>
    </source>
</evidence>
<dbReference type="RefSeq" id="WP_120072148.1">
    <property type="nucleotide sequence ID" value="NZ_CP126113.1"/>
</dbReference>
<feature type="transmembrane region" description="Helical" evidence="6">
    <location>
        <begin position="6"/>
        <end position="35"/>
    </location>
</feature>
<evidence type="ECO:0000256" key="4">
    <source>
        <dbReference type="ARBA" id="ARBA00022989"/>
    </source>
</evidence>
<evidence type="ECO:0000313" key="7">
    <source>
        <dbReference type="EMBL" id="RWR11945.1"/>
    </source>
</evidence>
<sequence>MWILAFLIGLFSGMISGMVSVGGSIIATSMLILISAVFQLKLNMKQIVTTTAFYTLFTTISGAVYFWLQKLVVSKIVIYFGIPAVISSLISSLLANSFNDNVLQGIFSFFALLAAVATFLPNSGKELEAEGGFPYFTAIFLSIIVGSIGGMIGVAAGFLYMPIFLRLFRLTIRQAVGTGMVVGGMLCVGTILGKLNWEYIRMDVIAPLAISGIIGALIGGKLTSLISEKWLNLLMCLIIAAIAVQTIVVFLADSLMVGIPVVVAVALAMSALFIWLIFSLNKISVKTNKGNVN</sequence>
<dbReference type="EMBL" id="QYTU02000013">
    <property type="protein sequence ID" value="RWR11945.1"/>
    <property type="molecule type" value="Genomic_DNA"/>
</dbReference>
<feature type="transmembrane region" description="Helical" evidence="6">
    <location>
        <begin position="199"/>
        <end position="218"/>
    </location>
</feature>
<accession>A0A443IV26</accession>
<dbReference type="GeneID" id="56391169"/>
<evidence type="ECO:0000256" key="2">
    <source>
        <dbReference type="ARBA" id="ARBA00009142"/>
    </source>
</evidence>
<feature type="transmembrane region" description="Helical" evidence="6">
    <location>
        <begin position="175"/>
        <end position="193"/>
    </location>
</feature>
<keyword evidence="8" id="KW-1185">Reference proteome</keyword>
<proteinExistence type="inferred from homology"/>
<dbReference type="InterPro" id="IPR002781">
    <property type="entry name" value="TM_pro_TauE-like"/>
</dbReference>
<feature type="transmembrane region" description="Helical" evidence="6">
    <location>
        <begin position="47"/>
        <end position="68"/>
    </location>
</feature>
<keyword evidence="3 6" id="KW-0812">Transmembrane</keyword>
<name>A0A443IV26_9BACI</name>
<evidence type="ECO:0000256" key="5">
    <source>
        <dbReference type="ARBA" id="ARBA00023136"/>
    </source>
</evidence>
<feature type="transmembrane region" description="Helical" evidence="6">
    <location>
        <begin position="133"/>
        <end position="163"/>
    </location>
</feature>
<feature type="transmembrane region" description="Helical" evidence="6">
    <location>
        <begin position="102"/>
        <end position="121"/>
    </location>
</feature>
<comment type="similarity">
    <text evidence="2 6">Belongs to the 4-toluene sulfonate uptake permease (TSUP) (TC 2.A.102) family.</text>
</comment>
<gene>
    <name evidence="7" type="ORF">D4N35_007710</name>
</gene>